<evidence type="ECO:0000256" key="1">
    <source>
        <dbReference type="SAM" id="SignalP"/>
    </source>
</evidence>
<keyword evidence="3" id="KW-1185">Reference proteome</keyword>
<dbReference type="EMBL" id="CAJVAX010000001">
    <property type="protein sequence ID" value="CAG7605123.1"/>
    <property type="molecule type" value="Genomic_DNA"/>
</dbReference>
<feature type="signal peptide" evidence="1">
    <location>
        <begin position="1"/>
        <end position="22"/>
    </location>
</feature>
<dbReference type="Proteomes" id="UP001153328">
    <property type="component" value="Unassembled WGS sequence"/>
</dbReference>
<reference evidence="2" key="1">
    <citation type="submission" date="2021-06" db="EMBL/GenBank/DDBJ databases">
        <authorList>
            <person name="Arsene-Ploetze F."/>
        </authorList>
    </citation>
    <scope>NUCLEOTIDE SEQUENCE</scope>
    <source>
        <strain evidence="2">SBRY1</strain>
    </source>
</reference>
<keyword evidence="1" id="KW-0732">Signal</keyword>
<evidence type="ECO:0000313" key="2">
    <source>
        <dbReference type="EMBL" id="CAG7605123.1"/>
    </source>
</evidence>
<gene>
    <name evidence="2" type="ORF">SBRY_10791</name>
</gene>
<accession>A0A9W4E3M3</accession>
<name>A0A9W4E3M3_9ACTN</name>
<protein>
    <submittedName>
        <fullName evidence="2">Glycoprotein gp2</fullName>
    </submittedName>
</protein>
<sequence length="66" mass="6212">MVAAGAAATVALATGAAGTASASTPSSADVQAVAASAPAHSALGAALNRVSTEDSAVSPLGKYQRW</sequence>
<organism evidence="2 3">
    <name type="scientific">Actinacidiphila bryophytorum</name>
    <dbReference type="NCBI Taxonomy" id="1436133"/>
    <lineage>
        <taxon>Bacteria</taxon>
        <taxon>Bacillati</taxon>
        <taxon>Actinomycetota</taxon>
        <taxon>Actinomycetes</taxon>
        <taxon>Kitasatosporales</taxon>
        <taxon>Streptomycetaceae</taxon>
        <taxon>Actinacidiphila</taxon>
    </lineage>
</organism>
<proteinExistence type="predicted"/>
<evidence type="ECO:0000313" key="3">
    <source>
        <dbReference type="Proteomes" id="UP001153328"/>
    </source>
</evidence>
<dbReference type="AlphaFoldDB" id="A0A9W4E3M3"/>
<feature type="chain" id="PRO_5040938674" evidence="1">
    <location>
        <begin position="23"/>
        <end position="66"/>
    </location>
</feature>
<comment type="caution">
    <text evidence="2">The sequence shown here is derived from an EMBL/GenBank/DDBJ whole genome shotgun (WGS) entry which is preliminary data.</text>
</comment>